<accession>A0A4P9XT10</accession>
<sequence>RARRKARAALASAVPARSHRSETRASSFTYLLLRFPLFIIILLIVLVELLLYFAIRQIVNLWEYFFTWRGTKNRLRRRLQSAPNYAAWCEAAKQFDTYLGLDAWKRDPADPVYDWRLIRKQARLLRDLRAQGEPGVYRLLETLTSGAVKSNLGGCENARLYSRTYFGTKDVIEDYVGQVTESLDYVYHSKTLTVSEKQSFFKRASRNYGRTALCLSGGASFAYYHFGVLRALLDRNLLPKVLTGTSGGALIAAIVGTRTDDELRPMLAPSLASKINAFTTDWFKVAQRFARHRVMLDVDELARKMQWVTLGSMTFREAFERTGRILNVTVVPYGGQGPPKLLNHLTAPNVIIWSALLASSAVPGLLPPVVLLMKNAKGEAEPFMHSGLTWRDGSLRVDIPLQALNYYFNVRYTIVSQVNPHVTLFFYEHRGSVGRPSSHLRGKGWRGGFVASSLEHFLKLDLKKWVRIVSDLELLPRIMDEDLAFLWLQRFHGNVTIIPRASLSDYPRLLSDPSPERLAHYIDGGQRRTWPKLHMIENRILIERKI</sequence>
<dbReference type="PANTHER" id="PTHR14226:SF66">
    <property type="entry name" value="TRIACYLGLYCEROL LIPASE PTL2"/>
    <property type="match status" value="1"/>
</dbReference>
<dbReference type="GO" id="GO:0016740">
    <property type="term" value="F:transferase activity"/>
    <property type="evidence" value="ECO:0007669"/>
    <property type="project" value="UniProtKB-KW"/>
</dbReference>
<dbReference type="CDD" id="cd07232">
    <property type="entry name" value="Pat_PLPL"/>
    <property type="match status" value="1"/>
</dbReference>
<comment type="similarity">
    <text evidence="1">Belongs to the PLPL family.</text>
</comment>
<reference evidence="9" key="1">
    <citation type="journal article" date="2018" name="Nat. Microbiol.">
        <title>Leveraging single-cell genomics to expand the fungal tree of life.</title>
        <authorList>
            <person name="Ahrendt S.R."/>
            <person name="Quandt C.A."/>
            <person name="Ciobanu D."/>
            <person name="Clum A."/>
            <person name="Salamov A."/>
            <person name="Andreopoulos B."/>
            <person name="Cheng J.F."/>
            <person name="Woyke T."/>
            <person name="Pelin A."/>
            <person name="Henrissat B."/>
            <person name="Reynolds N.K."/>
            <person name="Benny G.L."/>
            <person name="Smith M.E."/>
            <person name="James T.Y."/>
            <person name="Grigoriev I.V."/>
        </authorList>
    </citation>
    <scope>NUCLEOTIDE SEQUENCE [LARGE SCALE GENOMIC DNA]</scope>
    <source>
        <strain evidence="9">RSA 1356</strain>
    </source>
</reference>
<keyword evidence="8" id="KW-0808">Transferase</keyword>
<keyword evidence="6" id="KW-1133">Transmembrane helix</keyword>
<dbReference type="AlphaFoldDB" id="A0A4P9XT10"/>
<feature type="active site" description="Nucleophile" evidence="5">
    <location>
        <position position="246"/>
    </location>
</feature>
<keyword evidence="4 5" id="KW-0443">Lipid metabolism</keyword>
<evidence type="ECO:0000313" key="9">
    <source>
        <dbReference type="Proteomes" id="UP000271241"/>
    </source>
</evidence>
<evidence type="ECO:0000256" key="1">
    <source>
        <dbReference type="ARBA" id="ARBA00006104"/>
    </source>
</evidence>
<dbReference type="Pfam" id="PF11815">
    <property type="entry name" value="DUF3336"/>
    <property type="match status" value="1"/>
</dbReference>
<comment type="caution">
    <text evidence="5">Lacks conserved residue(s) required for the propagation of feature annotation.</text>
</comment>
<evidence type="ECO:0000256" key="5">
    <source>
        <dbReference type="PROSITE-ProRule" id="PRU01161"/>
    </source>
</evidence>
<dbReference type="GO" id="GO:0004806">
    <property type="term" value="F:triacylglycerol lipase activity"/>
    <property type="evidence" value="ECO:0007669"/>
    <property type="project" value="InterPro"/>
</dbReference>
<feature type="transmembrane region" description="Helical" evidence="6">
    <location>
        <begin position="35"/>
        <end position="55"/>
    </location>
</feature>
<dbReference type="InterPro" id="IPR021771">
    <property type="entry name" value="Triacylglycerol_lipase_N"/>
</dbReference>
<dbReference type="GO" id="GO:0016042">
    <property type="term" value="P:lipid catabolic process"/>
    <property type="evidence" value="ECO:0007669"/>
    <property type="project" value="UniProtKB-UniRule"/>
</dbReference>
<dbReference type="Pfam" id="PF01734">
    <property type="entry name" value="Patatin"/>
    <property type="match status" value="1"/>
</dbReference>
<keyword evidence="3 5" id="KW-0442">Lipid degradation</keyword>
<evidence type="ECO:0000256" key="4">
    <source>
        <dbReference type="ARBA" id="ARBA00023098"/>
    </source>
</evidence>
<dbReference type="EMBL" id="KZ992580">
    <property type="protein sequence ID" value="RKP08661.1"/>
    <property type="molecule type" value="Genomic_DNA"/>
</dbReference>
<dbReference type="InterPro" id="IPR050301">
    <property type="entry name" value="NTE"/>
</dbReference>
<feature type="short sequence motif" description="GXSXG" evidence="5">
    <location>
        <begin position="244"/>
        <end position="248"/>
    </location>
</feature>
<keyword evidence="6" id="KW-0812">Transmembrane</keyword>
<dbReference type="InterPro" id="IPR002641">
    <property type="entry name" value="PNPLA_dom"/>
</dbReference>
<dbReference type="PANTHER" id="PTHR14226">
    <property type="entry name" value="NEUROPATHY TARGET ESTERASE/SWISS CHEESE D.MELANOGASTER"/>
    <property type="match status" value="1"/>
</dbReference>
<organism evidence="8 9">
    <name type="scientific">Thamnocephalis sphaerospora</name>
    <dbReference type="NCBI Taxonomy" id="78915"/>
    <lineage>
        <taxon>Eukaryota</taxon>
        <taxon>Fungi</taxon>
        <taxon>Fungi incertae sedis</taxon>
        <taxon>Zoopagomycota</taxon>
        <taxon>Zoopagomycotina</taxon>
        <taxon>Zoopagomycetes</taxon>
        <taxon>Zoopagales</taxon>
        <taxon>Sigmoideomycetaceae</taxon>
        <taxon>Thamnocephalis</taxon>
    </lineage>
</organism>
<evidence type="ECO:0000256" key="6">
    <source>
        <dbReference type="SAM" id="Phobius"/>
    </source>
</evidence>
<keyword evidence="2 5" id="KW-0378">Hydrolase</keyword>
<dbReference type="Gene3D" id="3.40.1090.10">
    <property type="entry name" value="Cytosolic phospholipase A2 catalytic domain"/>
    <property type="match status" value="2"/>
</dbReference>
<dbReference type="OrthoDB" id="15478at2759"/>
<feature type="domain" description="PNPLA" evidence="7">
    <location>
        <begin position="213"/>
        <end position="405"/>
    </location>
</feature>
<protein>
    <submittedName>
        <fullName evidence="8">Acyl transferase/acyl hydrolase/lysophospholipase</fullName>
    </submittedName>
</protein>
<keyword evidence="6" id="KW-0472">Membrane</keyword>
<name>A0A4P9XT10_9FUNG</name>
<evidence type="ECO:0000256" key="3">
    <source>
        <dbReference type="ARBA" id="ARBA00022963"/>
    </source>
</evidence>
<evidence type="ECO:0000256" key="2">
    <source>
        <dbReference type="ARBA" id="ARBA00022801"/>
    </source>
</evidence>
<dbReference type="STRING" id="78915.A0A4P9XT10"/>
<dbReference type="PROSITE" id="PS51635">
    <property type="entry name" value="PNPLA"/>
    <property type="match status" value="1"/>
</dbReference>
<feature type="non-terminal residue" evidence="8">
    <location>
        <position position="1"/>
    </location>
</feature>
<gene>
    <name evidence="8" type="ORF">THASP1DRAFT_3360</name>
</gene>
<feature type="active site" description="Proton acceptor" evidence="5">
    <location>
        <position position="392"/>
    </location>
</feature>
<dbReference type="SUPFAM" id="SSF52151">
    <property type="entry name" value="FabD/lysophospholipase-like"/>
    <property type="match status" value="1"/>
</dbReference>
<keyword evidence="9" id="KW-1185">Reference proteome</keyword>
<dbReference type="GO" id="GO:0006641">
    <property type="term" value="P:triglyceride metabolic process"/>
    <property type="evidence" value="ECO:0007669"/>
    <property type="project" value="UniProtKB-ARBA"/>
</dbReference>
<proteinExistence type="inferred from homology"/>
<evidence type="ECO:0000313" key="8">
    <source>
        <dbReference type="EMBL" id="RKP08661.1"/>
    </source>
</evidence>
<evidence type="ECO:0000259" key="7">
    <source>
        <dbReference type="PROSITE" id="PS51635"/>
    </source>
</evidence>
<dbReference type="Proteomes" id="UP000271241">
    <property type="component" value="Unassembled WGS sequence"/>
</dbReference>
<feature type="non-terminal residue" evidence="8">
    <location>
        <position position="546"/>
    </location>
</feature>
<dbReference type="InterPro" id="IPR016035">
    <property type="entry name" value="Acyl_Trfase/lysoPLipase"/>
</dbReference>